<feature type="compositionally biased region" description="Basic and acidic residues" evidence="9">
    <location>
        <begin position="1"/>
        <end position="10"/>
    </location>
</feature>
<keyword evidence="7" id="KW-0539">Nucleus</keyword>
<feature type="compositionally biased region" description="Low complexity" evidence="9">
    <location>
        <begin position="322"/>
        <end position="343"/>
    </location>
</feature>
<dbReference type="InterPro" id="IPR008468">
    <property type="entry name" value="DMAP1"/>
</dbReference>
<dbReference type="FunFam" id="1.10.10.60:FF:000087">
    <property type="entry name" value="DNA methyltransferase 1-associated protein 1"/>
    <property type="match status" value="1"/>
</dbReference>
<dbReference type="STRING" id="675824.A0A1E3Q577"/>
<feature type="domain" description="Myb-like" evidence="10">
    <location>
        <begin position="126"/>
        <end position="184"/>
    </location>
</feature>
<dbReference type="GO" id="GO:0000122">
    <property type="term" value="P:negative regulation of transcription by RNA polymerase II"/>
    <property type="evidence" value="ECO:0007669"/>
    <property type="project" value="TreeGrafter"/>
</dbReference>
<gene>
    <name evidence="11" type="ORF">LIPSTDRAFT_83891</name>
</gene>
<proteinExistence type="inferred from homology"/>
<protein>
    <recommendedName>
        <fullName evidence="3">SWR1-complex protein 4</fullName>
    </recommendedName>
</protein>
<reference evidence="11 12" key="1">
    <citation type="journal article" date="2016" name="Proc. Natl. Acad. Sci. U.S.A.">
        <title>Comparative genomics of biotechnologically important yeasts.</title>
        <authorList>
            <person name="Riley R."/>
            <person name="Haridas S."/>
            <person name="Wolfe K.H."/>
            <person name="Lopes M.R."/>
            <person name="Hittinger C.T."/>
            <person name="Goeker M."/>
            <person name="Salamov A.A."/>
            <person name="Wisecaver J.H."/>
            <person name="Long T.M."/>
            <person name="Calvey C.H."/>
            <person name="Aerts A.L."/>
            <person name="Barry K.W."/>
            <person name="Choi C."/>
            <person name="Clum A."/>
            <person name="Coughlan A.Y."/>
            <person name="Deshpande S."/>
            <person name="Douglass A.P."/>
            <person name="Hanson S.J."/>
            <person name="Klenk H.-P."/>
            <person name="LaButti K.M."/>
            <person name="Lapidus A."/>
            <person name="Lindquist E.A."/>
            <person name="Lipzen A.M."/>
            <person name="Meier-Kolthoff J.P."/>
            <person name="Ohm R.A."/>
            <person name="Otillar R.P."/>
            <person name="Pangilinan J.L."/>
            <person name="Peng Y."/>
            <person name="Rokas A."/>
            <person name="Rosa C.A."/>
            <person name="Scheuner C."/>
            <person name="Sibirny A.A."/>
            <person name="Slot J.C."/>
            <person name="Stielow J.B."/>
            <person name="Sun H."/>
            <person name="Kurtzman C.P."/>
            <person name="Blackwell M."/>
            <person name="Grigoriev I.V."/>
            <person name="Jeffries T.W."/>
        </authorList>
    </citation>
    <scope>NUCLEOTIDE SEQUENCE [LARGE SCALE GENOMIC DNA]</scope>
    <source>
        <strain evidence="11 12">NRRL Y-11557</strain>
    </source>
</reference>
<evidence type="ECO:0000256" key="3">
    <source>
        <dbReference type="ARBA" id="ARBA00019132"/>
    </source>
</evidence>
<dbReference type="GO" id="GO:0006338">
    <property type="term" value="P:chromatin remodeling"/>
    <property type="evidence" value="ECO:0007669"/>
    <property type="project" value="EnsemblFungi"/>
</dbReference>
<feature type="region of interest" description="Disordered" evidence="9">
    <location>
        <begin position="1"/>
        <end position="28"/>
    </location>
</feature>
<dbReference type="InterPro" id="IPR032563">
    <property type="entry name" value="DAMP1_SANT-like"/>
</dbReference>
<evidence type="ECO:0000256" key="5">
    <source>
        <dbReference type="ARBA" id="ARBA00023015"/>
    </source>
</evidence>
<keyword evidence="12" id="KW-1185">Reference proteome</keyword>
<keyword evidence="6" id="KW-0804">Transcription</keyword>
<sequence>MSSADIRDMLDLPSQVPSAARPPPAKRIKTDGKKLDGIHRELHNLLGENTQAVTVMQNKFKEKPNWMQKPSPWIWTKFKNQARKDDLELHHWVRGTPTNDEYPFAKFDKQVDVPTFSKEEYDKGLADTAWTPRETEYLFELCREYDLRWLVIQDRYDYEPEENEPPSIRTLEDLKERYYFCCRKLMELRRDASGVDWTPRDLELYNAMNFNKDKEIMRKQYLERLLSRSPAEIAEEERLILEYRRLQESSKKLVQDREELLRLLESPLTANSFAQYQSPQGLSQLAGNILASDKNRRRKGAPEPAAQGGPVARAVPGTPNSGAHAQAVAQAQQAQQAHVAGVQNGVHSTKQTQQAGRPSSQAAPAVSKAELVQSATAKKVVRRVPPGEENLYGISYHDKLVQGVYLRSTKISTLKPTVQTKVASILAELGIATKLAMPTAKVCERYEALQQAINLLIETKKQADKLDHEVKVLTSGNAGLQSDTK</sequence>
<dbReference type="Pfam" id="PF16282">
    <property type="entry name" value="SANT_DAMP1_like"/>
    <property type="match status" value="1"/>
</dbReference>
<organism evidence="11 12">
    <name type="scientific">Lipomyces starkeyi NRRL Y-11557</name>
    <dbReference type="NCBI Taxonomy" id="675824"/>
    <lineage>
        <taxon>Eukaryota</taxon>
        <taxon>Fungi</taxon>
        <taxon>Dikarya</taxon>
        <taxon>Ascomycota</taxon>
        <taxon>Saccharomycotina</taxon>
        <taxon>Lipomycetes</taxon>
        <taxon>Lipomycetales</taxon>
        <taxon>Lipomycetaceae</taxon>
        <taxon>Lipomyces</taxon>
    </lineage>
</organism>
<evidence type="ECO:0000256" key="6">
    <source>
        <dbReference type="ARBA" id="ARBA00023163"/>
    </source>
</evidence>
<dbReference type="AlphaFoldDB" id="A0A1E3Q577"/>
<evidence type="ECO:0000256" key="8">
    <source>
        <dbReference type="ARBA" id="ARBA00025264"/>
    </source>
</evidence>
<accession>A0A1E3Q577</accession>
<dbReference type="GO" id="GO:0003714">
    <property type="term" value="F:transcription corepressor activity"/>
    <property type="evidence" value="ECO:0007669"/>
    <property type="project" value="TreeGrafter"/>
</dbReference>
<evidence type="ECO:0000313" key="12">
    <source>
        <dbReference type="Proteomes" id="UP000094385"/>
    </source>
</evidence>
<dbReference type="SMART" id="SM00717">
    <property type="entry name" value="SANT"/>
    <property type="match status" value="1"/>
</dbReference>
<evidence type="ECO:0000256" key="4">
    <source>
        <dbReference type="ARBA" id="ARBA00022853"/>
    </source>
</evidence>
<dbReference type="OrthoDB" id="19740at2759"/>
<comment type="similarity">
    <text evidence="2">Belongs to the SWC4 family.</text>
</comment>
<dbReference type="Pfam" id="PF05499">
    <property type="entry name" value="DMAP1"/>
    <property type="match status" value="1"/>
</dbReference>
<keyword evidence="5" id="KW-0805">Transcription regulation</keyword>
<dbReference type="EMBL" id="KV454295">
    <property type="protein sequence ID" value="ODQ72811.1"/>
    <property type="molecule type" value="Genomic_DNA"/>
</dbReference>
<evidence type="ECO:0000259" key="10">
    <source>
        <dbReference type="SMART" id="SM00717"/>
    </source>
</evidence>
<name>A0A1E3Q577_LIPST</name>
<feature type="compositionally biased region" description="Polar residues" evidence="9">
    <location>
        <begin position="345"/>
        <end position="362"/>
    </location>
</feature>
<dbReference type="GO" id="GO:0051276">
    <property type="term" value="P:chromosome organization"/>
    <property type="evidence" value="ECO:0007669"/>
    <property type="project" value="EnsemblFungi"/>
</dbReference>
<dbReference type="PANTHER" id="PTHR12855">
    <property type="entry name" value="DNA METHYLTRANSFERASE 1-ASSOCIATED PROTEIN 1 FAMILY MEMBER"/>
    <property type="match status" value="1"/>
</dbReference>
<feature type="region of interest" description="Disordered" evidence="9">
    <location>
        <begin position="294"/>
        <end position="368"/>
    </location>
</feature>
<dbReference type="InterPro" id="IPR001005">
    <property type="entry name" value="SANT/Myb"/>
</dbReference>
<comment type="subcellular location">
    <subcellularLocation>
        <location evidence="1">Nucleus</location>
    </subcellularLocation>
</comment>
<dbReference type="Gene3D" id="1.10.10.60">
    <property type="entry name" value="Homeodomain-like"/>
    <property type="match status" value="1"/>
</dbReference>
<dbReference type="GO" id="GO:0000812">
    <property type="term" value="C:Swr1 complex"/>
    <property type="evidence" value="ECO:0007669"/>
    <property type="project" value="EnsemblFungi"/>
</dbReference>
<evidence type="ECO:0000256" key="2">
    <source>
        <dbReference type="ARBA" id="ARBA00006918"/>
    </source>
</evidence>
<dbReference type="InterPro" id="IPR027109">
    <property type="entry name" value="Swc4/Dmap1"/>
</dbReference>
<evidence type="ECO:0000256" key="9">
    <source>
        <dbReference type="SAM" id="MobiDB-lite"/>
    </source>
</evidence>
<keyword evidence="4" id="KW-0156">Chromatin regulator</keyword>
<evidence type="ECO:0000256" key="1">
    <source>
        <dbReference type="ARBA" id="ARBA00004123"/>
    </source>
</evidence>
<dbReference type="GO" id="GO:0035267">
    <property type="term" value="C:NuA4 histone acetyltransferase complex"/>
    <property type="evidence" value="ECO:0007669"/>
    <property type="project" value="EnsemblFungi"/>
</dbReference>
<dbReference type="Proteomes" id="UP000094385">
    <property type="component" value="Unassembled WGS sequence"/>
</dbReference>
<comment type="function">
    <text evidence="8">Component of the SWR1 complex which mediates the ATP-dependent exchange of histone H2A for the H2A variant HZT1 leading to transcriptional regulation of selected genes by chromatin remodeling. Component of the NuA4 histone acetyltransferase complex which is involved in transcriptional activation of selected genes principally by acetylation of nucleosomal histone H4 and H2A. The NuA4 complex is also involved in DNA repair.</text>
</comment>
<evidence type="ECO:0000256" key="7">
    <source>
        <dbReference type="ARBA" id="ARBA00023242"/>
    </source>
</evidence>
<dbReference type="GO" id="GO:0006281">
    <property type="term" value="P:DNA repair"/>
    <property type="evidence" value="ECO:0007669"/>
    <property type="project" value="EnsemblFungi"/>
</dbReference>
<dbReference type="PANTHER" id="PTHR12855:SF10">
    <property type="entry name" value="DNA METHYLTRANSFERASE 1-ASSOCIATED PROTEIN 1"/>
    <property type="match status" value="1"/>
</dbReference>
<evidence type="ECO:0000313" key="11">
    <source>
        <dbReference type="EMBL" id="ODQ72811.1"/>
    </source>
</evidence>